<dbReference type="AlphaFoldDB" id="A0A2P2N8U5"/>
<evidence type="ECO:0000313" key="1">
    <source>
        <dbReference type="EMBL" id="MBX38907.1"/>
    </source>
</evidence>
<dbReference type="EMBL" id="GGEC01058423">
    <property type="protein sequence ID" value="MBX38907.1"/>
    <property type="molecule type" value="Transcribed_RNA"/>
</dbReference>
<reference evidence="1" key="1">
    <citation type="submission" date="2018-02" db="EMBL/GenBank/DDBJ databases">
        <title>Rhizophora mucronata_Transcriptome.</title>
        <authorList>
            <person name="Meera S.P."/>
            <person name="Sreeshan A."/>
            <person name="Augustine A."/>
        </authorList>
    </citation>
    <scope>NUCLEOTIDE SEQUENCE</scope>
    <source>
        <tissue evidence="1">Leaf</tissue>
    </source>
</reference>
<protein>
    <submittedName>
        <fullName evidence="1">Uncharacterized protein</fullName>
    </submittedName>
</protein>
<sequence>MATKYKRNNFIQSNYISDTQRTMNGRLVTMLYDKIELTHPNITC</sequence>
<name>A0A2P2N8U5_RHIMU</name>
<accession>A0A2P2N8U5</accession>
<organism evidence="1">
    <name type="scientific">Rhizophora mucronata</name>
    <name type="common">Asiatic mangrove</name>
    <dbReference type="NCBI Taxonomy" id="61149"/>
    <lineage>
        <taxon>Eukaryota</taxon>
        <taxon>Viridiplantae</taxon>
        <taxon>Streptophyta</taxon>
        <taxon>Embryophyta</taxon>
        <taxon>Tracheophyta</taxon>
        <taxon>Spermatophyta</taxon>
        <taxon>Magnoliopsida</taxon>
        <taxon>eudicotyledons</taxon>
        <taxon>Gunneridae</taxon>
        <taxon>Pentapetalae</taxon>
        <taxon>rosids</taxon>
        <taxon>fabids</taxon>
        <taxon>Malpighiales</taxon>
        <taxon>Rhizophoraceae</taxon>
        <taxon>Rhizophora</taxon>
    </lineage>
</organism>
<proteinExistence type="predicted"/>